<comment type="caution">
    <text evidence="4">The sequence shown here is derived from an EMBL/GenBank/DDBJ whole genome shotgun (WGS) entry which is preliminary data.</text>
</comment>
<keyword evidence="5" id="KW-1185">Reference proteome</keyword>
<dbReference type="Pfam" id="PF00078">
    <property type="entry name" value="RVT_1"/>
    <property type="match status" value="1"/>
</dbReference>
<dbReference type="EC" id="3.1.26.4" evidence="2"/>
<reference evidence="4" key="1">
    <citation type="journal article" date="2022" name="bioRxiv">
        <title>Sequencing and chromosome-scale assembly of the giantPleurodeles waltlgenome.</title>
        <authorList>
            <person name="Brown T."/>
            <person name="Elewa A."/>
            <person name="Iarovenko S."/>
            <person name="Subramanian E."/>
            <person name="Araus A.J."/>
            <person name="Petzold A."/>
            <person name="Susuki M."/>
            <person name="Suzuki K.-i.T."/>
            <person name="Hayashi T."/>
            <person name="Toyoda A."/>
            <person name="Oliveira C."/>
            <person name="Osipova E."/>
            <person name="Leigh N.D."/>
            <person name="Simon A."/>
            <person name="Yun M.H."/>
        </authorList>
    </citation>
    <scope>NUCLEOTIDE SEQUENCE</scope>
    <source>
        <strain evidence="4">20211129_DDA</strain>
        <tissue evidence="4">Liver</tissue>
    </source>
</reference>
<dbReference type="GO" id="GO:0004523">
    <property type="term" value="F:RNA-DNA hybrid ribonuclease activity"/>
    <property type="evidence" value="ECO:0007669"/>
    <property type="project" value="UniProtKB-EC"/>
</dbReference>
<dbReference type="Gene3D" id="3.30.70.270">
    <property type="match status" value="1"/>
</dbReference>
<evidence type="ECO:0000313" key="4">
    <source>
        <dbReference type="EMBL" id="KAJ1172369.1"/>
    </source>
</evidence>
<dbReference type="InterPro" id="IPR000477">
    <property type="entry name" value="RT_dom"/>
</dbReference>
<sequence length="105" mass="11759">RIMTTLLKGIDKVCIFQDDVLIHACDRCEHDVILKQVLSKFDGAGVVLEREKFQFLQTSVEYLGHVITAEGVYPRPGLADAICRDTCTSGQSWGQIIFGTLRVLF</sequence>
<evidence type="ECO:0000256" key="2">
    <source>
        <dbReference type="ARBA" id="ARBA00012180"/>
    </source>
</evidence>
<dbReference type="SUPFAM" id="SSF56672">
    <property type="entry name" value="DNA/RNA polymerases"/>
    <property type="match status" value="1"/>
</dbReference>
<dbReference type="InterPro" id="IPR043502">
    <property type="entry name" value="DNA/RNA_pol_sf"/>
</dbReference>
<proteinExistence type="inferred from homology"/>
<dbReference type="InterPro" id="IPR043128">
    <property type="entry name" value="Rev_trsase/Diguanyl_cyclase"/>
</dbReference>
<evidence type="ECO:0000256" key="1">
    <source>
        <dbReference type="ARBA" id="ARBA00010879"/>
    </source>
</evidence>
<protein>
    <recommendedName>
        <fullName evidence="2">ribonuclease H</fullName>
        <ecNumber evidence="2">3.1.26.4</ecNumber>
    </recommendedName>
</protein>
<dbReference type="Proteomes" id="UP001066276">
    <property type="component" value="Chromosome 4_1"/>
</dbReference>
<dbReference type="PROSITE" id="PS50878">
    <property type="entry name" value="RT_POL"/>
    <property type="match status" value="1"/>
</dbReference>
<gene>
    <name evidence="4" type="ORF">NDU88_004216</name>
</gene>
<accession>A0AAV7T768</accession>
<dbReference type="EMBL" id="JANPWB010000007">
    <property type="protein sequence ID" value="KAJ1172369.1"/>
    <property type="molecule type" value="Genomic_DNA"/>
</dbReference>
<comment type="similarity">
    <text evidence="1">Belongs to the beta type-B retroviral polymerase family. HERV class-II K(HML-2) pol subfamily.</text>
</comment>
<dbReference type="AlphaFoldDB" id="A0AAV7T768"/>
<feature type="domain" description="Reverse transcriptase" evidence="3">
    <location>
        <begin position="1"/>
        <end position="67"/>
    </location>
</feature>
<organism evidence="4 5">
    <name type="scientific">Pleurodeles waltl</name>
    <name type="common">Iberian ribbed newt</name>
    <dbReference type="NCBI Taxonomy" id="8319"/>
    <lineage>
        <taxon>Eukaryota</taxon>
        <taxon>Metazoa</taxon>
        <taxon>Chordata</taxon>
        <taxon>Craniata</taxon>
        <taxon>Vertebrata</taxon>
        <taxon>Euteleostomi</taxon>
        <taxon>Amphibia</taxon>
        <taxon>Batrachia</taxon>
        <taxon>Caudata</taxon>
        <taxon>Salamandroidea</taxon>
        <taxon>Salamandridae</taxon>
        <taxon>Pleurodelinae</taxon>
        <taxon>Pleurodeles</taxon>
    </lineage>
</organism>
<feature type="non-terminal residue" evidence="4">
    <location>
        <position position="1"/>
    </location>
</feature>
<name>A0AAV7T768_PLEWA</name>
<evidence type="ECO:0000313" key="5">
    <source>
        <dbReference type="Proteomes" id="UP001066276"/>
    </source>
</evidence>
<evidence type="ECO:0000259" key="3">
    <source>
        <dbReference type="PROSITE" id="PS50878"/>
    </source>
</evidence>